<evidence type="ECO:0000313" key="3">
    <source>
        <dbReference type="EMBL" id="RSY83923.1"/>
    </source>
</evidence>
<dbReference type="Proteomes" id="UP000286681">
    <property type="component" value="Unassembled WGS sequence"/>
</dbReference>
<dbReference type="Proteomes" id="UP000185161">
    <property type="component" value="Chromosome"/>
</dbReference>
<reference evidence="5 6" key="3">
    <citation type="submission" date="2018-07" db="EMBL/GenBank/DDBJ databases">
        <title>Genomic and Epidemiologic Investigation of an Indolent Hospital Outbreak.</title>
        <authorList>
            <person name="Johnson R.C."/>
            <person name="Deming C."/>
            <person name="Conlan S."/>
            <person name="Zellmer C.J."/>
            <person name="Michelin A.V."/>
            <person name="Lee-Lin S."/>
            <person name="Thomas P.J."/>
            <person name="Park M."/>
            <person name="Weingarten R.A."/>
            <person name="Less J."/>
            <person name="Dekker J.P."/>
            <person name="Frank K.M."/>
            <person name="Musser K.A."/>
            <person name="Mcquiston J.R."/>
            <person name="Henderson D.K."/>
            <person name="Lau A.F."/>
            <person name="Palmore T.N."/>
            <person name="Segre J.A."/>
        </authorList>
    </citation>
    <scope>NUCLEOTIDE SEQUENCE [LARGE SCALE GENOMIC DNA]</scope>
    <source>
        <strain evidence="3 6">SK-CDC1_0717</strain>
        <strain evidence="2 5">SK-NIH.Env10_0317</strain>
    </source>
</reference>
<organism evidence="1 4">
    <name type="scientific">Sphingomonas koreensis</name>
    <dbReference type="NCBI Taxonomy" id="93064"/>
    <lineage>
        <taxon>Bacteria</taxon>
        <taxon>Pseudomonadati</taxon>
        <taxon>Pseudomonadota</taxon>
        <taxon>Alphaproteobacteria</taxon>
        <taxon>Sphingomonadales</taxon>
        <taxon>Sphingomonadaceae</taxon>
        <taxon>Sphingomonas</taxon>
    </lineage>
</organism>
<accession>A0A1L6J911</accession>
<dbReference type="GeneID" id="44132567"/>
<sequence>MRAPSDDFLVRDRALSRCDIEALPLDAAPIDCDLEQAARFRGAVISRDQAPLRLDQVGLRVV</sequence>
<dbReference type="Proteomes" id="UP000287746">
    <property type="component" value="Unassembled WGS sequence"/>
</dbReference>
<keyword evidence="4" id="KW-1185">Reference proteome</keyword>
<dbReference type="EMBL" id="QQWO01000012">
    <property type="protein sequence ID" value="RSV01407.1"/>
    <property type="molecule type" value="Genomic_DNA"/>
</dbReference>
<evidence type="ECO:0000313" key="4">
    <source>
        <dbReference type="Proteomes" id="UP000185161"/>
    </source>
</evidence>
<dbReference type="STRING" id="93064.BRX40_08350"/>
<evidence type="ECO:0000313" key="6">
    <source>
        <dbReference type="Proteomes" id="UP000287746"/>
    </source>
</evidence>
<reference evidence="1" key="1">
    <citation type="submission" date="2016-12" db="EMBL/GenBank/DDBJ databases">
        <title>Whole genome sequencing of Sphingomonas koreensis.</title>
        <authorList>
            <person name="Conlan S."/>
            <person name="Thomas P.J."/>
            <person name="Mullikin J."/>
            <person name="Palmore T.N."/>
            <person name="Frank K.M."/>
            <person name="Segre J.A."/>
        </authorList>
    </citation>
    <scope>NUCLEOTIDE SEQUENCE</scope>
    <source>
        <strain evidence="1">ABOJV</strain>
    </source>
</reference>
<dbReference type="EMBL" id="CP018820">
    <property type="protein sequence ID" value="APR52441.1"/>
    <property type="molecule type" value="Genomic_DNA"/>
</dbReference>
<protein>
    <submittedName>
        <fullName evidence="1">Uncharacterized protein</fullName>
    </submittedName>
</protein>
<evidence type="ECO:0000313" key="5">
    <source>
        <dbReference type="Proteomes" id="UP000286681"/>
    </source>
</evidence>
<name>A0A1L6J911_9SPHN</name>
<dbReference type="RefSeq" id="WP_075151285.1">
    <property type="nucleotide sequence ID" value="NZ_CP018820.1"/>
</dbReference>
<dbReference type="EMBL" id="QQYZ01000010">
    <property type="protein sequence ID" value="RSY83923.1"/>
    <property type="molecule type" value="Genomic_DNA"/>
</dbReference>
<dbReference type="AlphaFoldDB" id="A0A1L6J911"/>
<gene>
    <name evidence="1" type="ORF">BRX40_08350</name>
    <name evidence="2" type="ORF">CA257_14515</name>
    <name evidence="3" type="ORF">DAH66_12410</name>
</gene>
<dbReference type="KEGG" id="skr:BRX40_08350"/>
<dbReference type="OrthoDB" id="5293049at2"/>
<evidence type="ECO:0000313" key="1">
    <source>
        <dbReference type="EMBL" id="APR52441.1"/>
    </source>
</evidence>
<proteinExistence type="predicted"/>
<reference evidence="4" key="2">
    <citation type="submission" date="2016-12" db="EMBL/GenBank/DDBJ databases">
        <title>Whole genome sequencing of Sphingomonas sp. ABOJV.</title>
        <authorList>
            <person name="Conlan S."/>
            <person name="Thomas P.J."/>
            <person name="Mullikin J."/>
            <person name="Palmore T.N."/>
            <person name="Frank K.M."/>
            <person name="Segre J.A."/>
        </authorList>
    </citation>
    <scope>NUCLEOTIDE SEQUENCE [LARGE SCALE GENOMIC DNA]</scope>
    <source>
        <strain evidence="4">ABOJV</strain>
    </source>
</reference>
<evidence type="ECO:0000313" key="2">
    <source>
        <dbReference type="EMBL" id="RSV01407.1"/>
    </source>
</evidence>